<accession>A0A7C9E282</accession>
<dbReference type="AlphaFoldDB" id="A0A7C9E282"/>
<organism evidence="1">
    <name type="scientific">Opuntia streptacantha</name>
    <name type="common">Prickly pear cactus</name>
    <name type="synonym">Opuntia cardona</name>
    <dbReference type="NCBI Taxonomy" id="393608"/>
    <lineage>
        <taxon>Eukaryota</taxon>
        <taxon>Viridiplantae</taxon>
        <taxon>Streptophyta</taxon>
        <taxon>Embryophyta</taxon>
        <taxon>Tracheophyta</taxon>
        <taxon>Spermatophyta</taxon>
        <taxon>Magnoliopsida</taxon>
        <taxon>eudicotyledons</taxon>
        <taxon>Gunneridae</taxon>
        <taxon>Pentapetalae</taxon>
        <taxon>Caryophyllales</taxon>
        <taxon>Cactineae</taxon>
        <taxon>Cactaceae</taxon>
        <taxon>Opuntioideae</taxon>
        <taxon>Opuntia</taxon>
    </lineage>
</organism>
<reference evidence="1" key="1">
    <citation type="journal article" date="2013" name="J. Plant Res.">
        <title>Effect of fungi and light on seed germination of three Opuntia species from semiarid lands of central Mexico.</title>
        <authorList>
            <person name="Delgado-Sanchez P."/>
            <person name="Jimenez-Bremont J.F."/>
            <person name="Guerrero-Gonzalez Mde L."/>
            <person name="Flores J."/>
        </authorList>
    </citation>
    <scope>NUCLEOTIDE SEQUENCE</scope>
    <source>
        <tissue evidence="1">Cladode</tissue>
    </source>
</reference>
<protein>
    <submittedName>
        <fullName evidence="1">Uncharacterized protein</fullName>
    </submittedName>
</protein>
<dbReference type="EMBL" id="GISG01173543">
    <property type="protein sequence ID" value="MBA4652208.1"/>
    <property type="molecule type" value="Transcribed_RNA"/>
</dbReference>
<proteinExistence type="predicted"/>
<evidence type="ECO:0000313" key="1">
    <source>
        <dbReference type="EMBL" id="MBA4652208.1"/>
    </source>
</evidence>
<reference evidence="1" key="2">
    <citation type="submission" date="2020-07" db="EMBL/GenBank/DDBJ databases">
        <authorList>
            <person name="Vera ALvarez R."/>
            <person name="Arias-Moreno D.M."/>
            <person name="Jimenez-Jacinto V."/>
            <person name="Jimenez-Bremont J.F."/>
            <person name="Swaminathan K."/>
            <person name="Moose S.P."/>
            <person name="Guerrero-Gonzalez M.L."/>
            <person name="Marino-Ramirez L."/>
            <person name="Landsman D."/>
            <person name="Rodriguez-Kessler M."/>
            <person name="Delgado-Sanchez P."/>
        </authorList>
    </citation>
    <scope>NUCLEOTIDE SEQUENCE</scope>
    <source>
        <tissue evidence="1">Cladode</tissue>
    </source>
</reference>
<sequence>MTLITSKVDKVAAGMVKDPIFLSITIPCSTNIVDIWAYTAAKTMPVAHMENIRIKIFNSSTCVTVHSLHGLDMSPVFLSSSDKTAALSRHFSSSVCCSFRLPSIAECSSGVSYRRSSSSGTSKFHLRSDATTTWHILVIGLPPGL</sequence>
<name>A0A7C9E282_OPUST</name>